<dbReference type="PANTHER" id="PTHR40661">
    <property type="match status" value="1"/>
</dbReference>
<dbReference type="InterPro" id="IPR010982">
    <property type="entry name" value="Lambda_DNA-bd_dom_sf"/>
</dbReference>
<evidence type="ECO:0000313" key="6">
    <source>
        <dbReference type="Proteomes" id="UP000244934"/>
    </source>
</evidence>
<dbReference type="Gene3D" id="1.10.260.40">
    <property type="entry name" value="lambda repressor-like DNA-binding domains"/>
    <property type="match status" value="1"/>
</dbReference>
<dbReference type="CDD" id="cd00093">
    <property type="entry name" value="HTH_XRE"/>
    <property type="match status" value="1"/>
</dbReference>
<dbReference type="Pfam" id="PF00717">
    <property type="entry name" value="Peptidase_S24"/>
    <property type="match status" value="1"/>
</dbReference>
<dbReference type="InterPro" id="IPR036286">
    <property type="entry name" value="LexA/Signal_pep-like_sf"/>
</dbReference>
<dbReference type="EMBL" id="ONZI01000002">
    <property type="protein sequence ID" value="SPJ33455.1"/>
    <property type="molecule type" value="Genomic_DNA"/>
</dbReference>
<dbReference type="InterPro" id="IPR001387">
    <property type="entry name" value="Cro/C1-type_HTH"/>
</dbReference>
<keyword evidence="3" id="KW-0804">Transcription</keyword>
<name>A0A2R8CKQ2_9GAMM</name>
<dbReference type="Proteomes" id="UP000244934">
    <property type="component" value="Unassembled WGS sequence"/>
</dbReference>
<organism evidence="5 6">
    <name type="scientific">Kushneria phyllosphaerae</name>
    <dbReference type="NCBI Taxonomy" id="2100822"/>
    <lineage>
        <taxon>Bacteria</taxon>
        <taxon>Pseudomonadati</taxon>
        <taxon>Pseudomonadota</taxon>
        <taxon>Gammaproteobacteria</taxon>
        <taxon>Oceanospirillales</taxon>
        <taxon>Halomonadaceae</taxon>
        <taxon>Kushneria</taxon>
    </lineage>
</organism>
<dbReference type="AlphaFoldDB" id="A0A2R8CKQ2"/>
<dbReference type="SUPFAM" id="SSF51306">
    <property type="entry name" value="LexA/Signal peptidase"/>
    <property type="match status" value="1"/>
</dbReference>
<dbReference type="SMART" id="SM00530">
    <property type="entry name" value="HTH_XRE"/>
    <property type="match status" value="1"/>
</dbReference>
<protein>
    <submittedName>
        <fullName evidence="5">HTH-type transcriptional regulator PrtR</fullName>
    </submittedName>
</protein>
<dbReference type="PROSITE" id="PS50943">
    <property type="entry name" value="HTH_CROC1"/>
    <property type="match status" value="1"/>
</dbReference>
<dbReference type="InterPro" id="IPR039418">
    <property type="entry name" value="LexA-like"/>
</dbReference>
<feature type="domain" description="HTH cro/C1-type" evidence="4">
    <location>
        <begin position="22"/>
        <end position="75"/>
    </location>
</feature>
<dbReference type="GO" id="GO:0003677">
    <property type="term" value="F:DNA binding"/>
    <property type="evidence" value="ECO:0007669"/>
    <property type="project" value="UniProtKB-KW"/>
</dbReference>
<dbReference type="CDD" id="cd06529">
    <property type="entry name" value="S24_LexA-like"/>
    <property type="match status" value="1"/>
</dbReference>
<evidence type="ECO:0000313" key="5">
    <source>
        <dbReference type="EMBL" id="SPJ33455.1"/>
    </source>
</evidence>
<dbReference type="SUPFAM" id="SSF47413">
    <property type="entry name" value="lambda repressor-like DNA-binding domains"/>
    <property type="match status" value="1"/>
</dbReference>
<reference evidence="6" key="1">
    <citation type="submission" date="2018-03" db="EMBL/GenBank/DDBJ databases">
        <authorList>
            <person name="Navarro De La Torre S."/>
        </authorList>
    </citation>
    <scope>NUCLEOTIDE SEQUENCE [LARGE SCALE GENOMIC DNA]</scope>
    <source>
        <strain evidence="6">EAod3</strain>
    </source>
</reference>
<dbReference type="OrthoDB" id="9791537at2"/>
<dbReference type="Gene3D" id="2.10.109.10">
    <property type="entry name" value="Umud Fragment, subunit A"/>
    <property type="match status" value="1"/>
</dbReference>
<keyword evidence="1" id="KW-0805">Transcription regulation</keyword>
<accession>A0A2R8CKQ2</accession>
<dbReference type="PANTHER" id="PTHR40661:SF3">
    <property type="entry name" value="FELS-1 PROPHAGE TRANSCRIPTIONAL REGULATOR"/>
    <property type="match status" value="1"/>
</dbReference>
<keyword evidence="6" id="KW-1185">Reference proteome</keyword>
<proteinExistence type="predicted"/>
<evidence type="ECO:0000256" key="2">
    <source>
        <dbReference type="ARBA" id="ARBA00023125"/>
    </source>
</evidence>
<gene>
    <name evidence="5" type="primary">prtR_1</name>
    <name evidence="5" type="ORF">KSP9073_01464</name>
</gene>
<dbReference type="InterPro" id="IPR015927">
    <property type="entry name" value="Peptidase_S24_S26A/B/C"/>
</dbReference>
<evidence type="ECO:0000256" key="3">
    <source>
        <dbReference type="ARBA" id="ARBA00023163"/>
    </source>
</evidence>
<keyword evidence="2" id="KW-0238">DNA-binding</keyword>
<evidence type="ECO:0000256" key="1">
    <source>
        <dbReference type="ARBA" id="ARBA00023015"/>
    </source>
</evidence>
<evidence type="ECO:0000259" key="4">
    <source>
        <dbReference type="PROSITE" id="PS50943"/>
    </source>
</evidence>
<sequence>MVPNGALVKWDLYRMGTIGERIRLERERLGHSQTTLGGLSGVTKKTQMLYETDKRIPKADYLVALAQAGIDVQYVLSGNKLIGSSGGEPFGYHSEEESASEMVGFSKIPIYDIEAAAGDGRLFDAELIETAIHFDTEQLQHDGLNPSQLVGIRVRGDSMGETLQDGDRVLVDRSSRTPDGVFLLRMDGGLRIKRVQRVAGGAWMLISDNTHYQPEMIKPEEMGQVEIIGECRVRIGKIN</sequence>